<dbReference type="PANTHER" id="PTHR31221">
    <property type="entry name" value="WRKY TRANSCRIPTION FACTOR PROTEIN 1-RELATED"/>
    <property type="match status" value="1"/>
</dbReference>
<proteinExistence type="inferred from homology"/>
<dbReference type="InterPro" id="IPR003657">
    <property type="entry name" value="WRKY_dom"/>
</dbReference>
<name>A0A5N6PQ10_9ASTR</name>
<feature type="domain" description="WRKY" evidence="11">
    <location>
        <begin position="401"/>
        <end position="466"/>
    </location>
</feature>
<dbReference type="Pfam" id="PF03106">
    <property type="entry name" value="WRKY"/>
    <property type="match status" value="2"/>
</dbReference>
<feature type="region of interest" description="Disordered" evidence="10">
    <location>
        <begin position="460"/>
        <end position="513"/>
    </location>
</feature>
<evidence type="ECO:0000313" key="12">
    <source>
        <dbReference type="EMBL" id="KAD6796013.1"/>
    </source>
</evidence>
<dbReference type="AlphaFoldDB" id="A0A5N6PQ10"/>
<evidence type="ECO:0000256" key="8">
    <source>
        <dbReference type="ARBA" id="ARBA00023242"/>
    </source>
</evidence>
<dbReference type="EMBL" id="SZYD01000003">
    <property type="protein sequence ID" value="KAD6796013.1"/>
    <property type="molecule type" value="Genomic_DNA"/>
</dbReference>
<feature type="region of interest" description="Disordered" evidence="10">
    <location>
        <begin position="316"/>
        <end position="377"/>
    </location>
</feature>
<comment type="similarity">
    <text evidence="9">Belongs to the WRKY group I family.</text>
</comment>
<evidence type="ECO:0000256" key="5">
    <source>
        <dbReference type="ARBA" id="ARBA00023015"/>
    </source>
</evidence>
<evidence type="ECO:0000256" key="7">
    <source>
        <dbReference type="ARBA" id="ARBA00023163"/>
    </source>
</evidence>
<keyword evidence="8" id="KW-0539">Nucleus</keyword>
<keyword evidence="3" id="KW-0677">Repeat</keyword>
<dbReference type="GO" id="GO:0046872">
    <property type="term" value="F:metal ion binding"/>
    <property type="evidence" value="ECO:0007669"/>
    <property type="project" value="UniProtKB-KW"/>
</dbReference>
<evidence type="ECO:0000256" key="10">
    <source>
        <dbReference type="SAM" id="MobiDB-lite"/>
    </source>
</evidence>
<dbReference type="GO" id="GO:0003700">
    <property type="term" value="F:DNA-binding transcription factor activity"/>
    <property type="evidence" value="ECO:0007669"/>
    <property type="project" value="InterPro"/>
</dbReference>
<keyword evidence="2" id="KW-0479">Metal-binding</keyword>
<dbReference type="FunFam" id="2.20.25.80:FF:000003">
    <property type="entry name" value="WRKY transcription factor 57"/>
    <property type="match status" value="1"/>
</dbReference>
<dbReference type="GO" id="GO:0043565">
    <property type="term" value="F:sequence-specific DNA binding"/>
    <property type="evidence" value="ECO:0007669"/>
    <property type="project" value="InterPro"/>
</dbReference>
<protein>
    <recommendedName>
        <fullName evidence="11">WRKY domain-containing protein</fullName>
    </recommendedName>
</protein>
<dbReference type="InterPro" id="IPR036576">
    <property type="entry name" value="WRKY_dom_sf"/>
</dbReference>
<gene>
    <name evidence="12" type="ORF">E3N88_06909</name>
</gene>
<reference evidence="12 13" key="1">
    <citation type="submission" date="2019-05" db="EMBL/GenBank/DDBJ databases">
        <title>Mikania micrantha, genome provides insights into the molecular mechanism of rapid growth.</title>
        <authorList>
            <person name="Liu B."/>
        </authorList>
    </citation>
    <scope>NUCLEOTIDE SEQUENCE [LARGE SCALE GENOMIC DNA]</scope>
    <source>
        <strain evidence="12">NLD-2019</strain>
        <tissue evidence="12">Leaf</tissue>
    </source>
</reference>
<evidence type="ECO:0000259" key="11">
    <source>
        <dbReference type="PROSITE" id="PS50811"/>
    </source>
</evidence>
<evidence type="ECO:0000256" key="9">
    <source>
        <dbReference type="ARBA" id="ARBA00061157"/>
    </source>
</evidence>
<dbReference type="Gene3D" id="2.20.25.80">
    <property type="entry name" value="WRKY domain"/>
    <property type="match status" value="2"/>
</dbReference>
<evidence type="ECO:0000256" key="6">
    <source>
        <dbReference type="ARBA" id="ARBA00023125"/>
    </source>
</evidence>
<dbReference type="GO" id="GO:0005634">
    <property type="term" value="C:nucleus"/>
    <property type="evidence" value="ECO:0007669"/>
    <property type="project" value="UniProtKB-SubCell"/>
</dbReference>
<evidence type="ECO:0000256" key="4">
    <source>
        <dbReference type="ARBA" id="ARBA00022833"/>
    </source>
</evidence>
<dbReference type="PROSITE" id="PS50811">
    <property type="entry name" value="WRKY"/>
    <property type="match status" value="2"/>
</dbReference>
<sequence>MAETNGGSTAPPPSQHRRVPPMIALPPQSSFENLFSGGPGPGFSPGPMTLVSNFFSDHYSEGDCRSFSQLLAGAMASPASQIPAASLFDDSKQTDSDKKLGGFKQNRPMDLVIARSPSGFMFPSVFSPSGFLNSPGFFSPLQSPFGMSHQQALAHVTAQAALSQSYFNQVQTENGSSATVAPEVEPQMVNAVNANSELEDSQIGSPDGFQVSQSDVTEPQQIVSVLADTKDVYNWRKYGQKQVKASEHPRSYYKCTHANCPVKKKVGQSLDGHITDIVYKGQHNHEPPPPSKRAKDGADVSKLNNMQFEKRVVEEPVADQGSNQVIRMDQGPNQAMRTDQESNQLMRTDQRSNQLMRTDEPDDEPNPKRRNTEAGPVSVPVDLTSAHKAISEPKIVVQTRSEVDLLDDGFKWRKYGQKVVKGNTNPRSYYKCTYAGCNVRKHVERAPSDPKSVVTTYEGKHNHDIPVSRHRGYNNNGGGQTGKSTKLSQRKDTSFETNERPVLLQMKEEKLTA</sequence>
<evidence type="ECO:0000313" key="13">
    <source>
        <dbReference type="Proteomes" id="UP000326396"/>
    </source>
</evidence>
<feature type="compositionally biased region" description="Basic and acidic residues" evidence="10">
    <location>
        <begin position="489"/>
        <end position="499"/>
    </location>
</feature>
<keyword evidence="6" id="KW-0238">DNA-binding</keyword>
<keyword evidence="13" id="KW-1185">Reference proteome</keyword>
<keyword evidence="7" id="KW-0804">Transcription</keyword>
<feature type="region of interest" description="Disordered" evidence="10">
    <location>
        <begin position="1"/>
        <end position="39"/>
    </location>
</feature>
<comment type="subcellular location">
    <subcellularLocation>
        <location evidence="1">Nucleus</location>
    </subcellularLocation>
</comment>
<evidence type="ECO:0000256" key="3">
    <source>
        <dbReference type="ARBA" id="ARBA00022737"/>
    </source>
</evidence>
<keyword evidence="4" id="KW-0862">Zinc</keyword>
<dbReference type="OrthoDB" id="2021103at2759"/>
<dbReference type="FunFam" id="2.20.25.80:FF:000006">
    <property type="entry name" value="WRKY transcription factor"/>
    <property type="match status" value="1"/>
</dbReference>
<dbReference type="SMART" id="SM00774">
    <property type="entry name" value="WRKY"/>
    <property type="match status" value="2"/>
</dbReference>
<evidence type="ECO:0000256" key="2">
    <source>
        <dbReference type="ARBA" id="ARBA00022723"/>
    </source>
</evidence>
<feature type="compositionally biased region" description="Polar residues" evidence="10">
    <location>
        <begin position="320"/>
        <end position="356"/>
    </location>
</feature>
<keyword evidence="5" id="KW-0805">Transcription regulation</keyword>
<organism evidence="12 13">
    <name type="scientific">Mikania micrantha</name>
    <name type="common">bitter vine</name>
    <dbReference type="NCBI Taxonomy" id="192012"/>
    <lineage>
        <taxon>Eukaryota</taxon>
        <taxon>Viridiplantae</taxon>
        <taxon>Streptophyta</taxon>
        <taxon>Embryophyta</taxon>
        <taxon>Tracheophyta</taxon>
        <taxon>Spermatophyta</taxon>
        <taxon>Magnoliopsida</taxon>
        <taxon>eudicotyledons</taxon>
        <taxon>Gunneridae</taxon>
        <taxon>Pentapetalae</taxon>
        <taxon>asterids</taxon>
        <taxon>campanulids</taxon>
        <taxon>Asterales</taxon>
        <taxon>Asteraceae</taxon>
        <taxon>Asteroideae</taxon>
        <taxon>Heliantheae alliance</taxon>
        <taxon>Eupatorieae</taxon>
        <taxon>Mikania</taxon>
    </lineage>
</organism>
<dbReference type="InterPro" id="IPR044810">
    <property type="entry name" value="WRKY_plant"/>
</dbReference>
<accession>A0A5N6PQ10</accession>
<dbReference type="PANTHER" id="PTHR31221:SF141">
    <property type="entry name" value="WRKY PROTEIN"/>
    <property type="match status" value="1"/>
</dbReference>
<dbReference type="SUPFAM" id="SSF118290">
    <property type="entry name" value="WRKY DNA-binding domain"/>
    <property type="match status" value="2"/>
</dbReference>
<evidence type="ECO:0000256" key="1">
    <source>
        <dbReference type="ARBA" id="ARBA00004123"/>
    </source>
</evidence>
<comment type="caution">
    <text evidence="12">The sequence shown here is derived from an EMBL/GenBank/DDBJ whole genome shotgun (WGS) entry which is preliminary data.</text>
</comment>
<dbReference type="Proteomes" id="UP000326396">
    <property type="component" value="Linkage Group LG11"/>
</dbReference>
<feature type="domain" description="WRKY" evidence="11">
    <location>
        <begin position="224"/>
        <end position="288"/>
    </location>
</feature>